<feature type="transmembrane region" description="Helical" evidence="2">
    <location>
        <begin position="157"/>
        <end position="176"/>
    </location>
</feature>
<evidence type="ECO:0000313" key="5">
    <source>
        <dbReference type="Proteomes" id="UP001174694"/>
    </source>
</evidence>
<dbReference type="Pfam" id="PF24841">
    <property type="entry name" value="DUF7719"/>
    <property type="match status" value="1"/>
</dbReference>
<feature type="domain" description="DUF7719" evidence="3">
    <location>
        <begin position="159"/>
        <end position="226"/>
    </location>
</feature>
<dbReference type="PANTHER" id="PTHR37846">
    <property type="entry name" value="YALI0B21296P"/>
    <property type="match status" value="1"/>
</dbReference>
<evidence type="ECO:0000256" key="1">
    <source>
        <dbReference type="SAM" id="MobiDB-lite"/>
    </source>
</evidence>
<keyword evidence="5" id="KW-1185">Reference proteome</keyword>
<feature type="region of interest" description="Disordered" evidence="1">
    <location>
        <begin position="1"/>
        <end position="28"/>
    </location>
</feature>
<keyword evidence="2" id="KW-0472">Membrane</keyword>
<accession>A0AA38S1C0</accession>
<dbReference type="AlphaFoldDB" id="A0AA38S1C0"/>
<keyword evidence="2" id="KW-0812">Transmembrane</keyword>
<proteinExistence type="predicted"/>
<name>A0AA38S1C0_9PEZI</name>
<organism evidence="4 5">
    <name type="scientific">Pleurostoma richardsiae</name>
    <dbReference type="NCBI Taxonomy" id="41990"/>
    <lineage>
        <taxon>Eukaryota</taxon>
        <taxon>Fungi</taxon>
        <taxon>Dikarya</taxon>
        <taxon>Ascomycota</taxon>
        <taxon>Pezizomycotina</taxon>
        <taxon>Sordariomycetes</taxon>
        <taxon>Sordariomycetidae</taxon>
        <taxon>Calosphaeriales</taxon>
        <taxon>Pleurostomataceae</taxon>
        <taxon>Pleurostoma</taxon>
    </lineage>
</organism>
<feature type="region of interest" description="Disordered" evidence="1">
    <location>
        <begin position="40"/>
        <end position="78"/>
    </location>
</feature>
<feature type="transmembrane region" description="Helical" evidence="2">
    <location>
        <begin position="196"/>
        <end position="221"/>
    </location>
</feature>
<dbReference type="Proteomes" id="UP001174694">
    <property type="component" value="Unassembled WGS sequence"/>
</dbReference>
<sequence>MARKRKEKSAAGIKLRQPDRSGPSEKTLLEIAQERELFQQAEKRQQKLQQAAGQKRTSVADGREAEEAEDSEEDEEPISPTVDRVMEALLYTVSLTMLHFTLDLLVQNQYAVEIVWWNIFKRAGQAFLVFLMLLYTLHPHSSNSILLPGLPARFQPLLRQAIFFAVSVVSGCYLIYISNTYSYLAVMKRAPPLGCLWVWSVIELNLPLAVASLGCAGAFMWQGNYGFK</sequence>
<comment type="caution">
    <text evidence="4">The sequence shown here is derived from an EMBL/GenBank/DDBJ whole genome shotgun (WGS) entry which is preliminary data.</text>
</comment>
<dbReference type="EMBL" id="JANBVO010000005">
    <property type="protein sequence ID" value="KAJ9151897.1"/>
    <property type="molecule type" value="Genomic_DNA"/>
</dbReference>
<keyword evidence="2" id="KW-1133">Transmembrane helix</keyword>
<dbReference type="InterPro" id="IPR056136">
    <property type="entry name" value="DUF7719"/>
</dbReference>
<evidence type="ECO:0000259" key="3">
    <source>
        <dbReference type="Pfam" id="PF24841"/>
    </source>
</evidence>
<feature type="compositionally biased region" description="Acidic residues" evidence="1">
    <location>
        <begin position="64"/>
        <end position="77"/>
    </location>
</feature>
<evidence type="ECO:0000313" key="4">
    <source>
        <dbReference type="EMBL" id="KAJ9151897.1"/>
    </source>
</evidence>
<protein>
    <submittedName>
        <fullName evidence="4">Deacetylase-like protein</fullName>
    </submittedName>
</protein>
<feature type="transmembrane region" description="Helical" evidence="2">
    <location>
        <begin position="119"/>
        <end position="137"/>
    </location>
</feature>
<dbReference type="PANTHER" id="PTHR37846:SF1">
    <property type="entry name" value="DEACETYLASE-LIKE PROTEIN"/>
    <property type="match status" value="1"/>
</dbReference>
<evidence type="ECO:0000256" key="2">
    <source>
        <dbReference type="SAM" id="Phobius"/>
    </source>
</evidence>
<gene>
    <name evidence="4" type="ORF">NKR23_g2965</name>
</gene>
<reference evidence="4" key="1">
    <citation type="submission" date="2022-07" db="EMBL/GenBank/DDBJ databases">
        <title>Fungi with potential for degradation of polypropylene.</title>
        <authorList>
            <person name="Gostincar C."/>
        </authorList>
    </citation>
    <scope>NUCLEOTIDE SEQUENCE</scope>
    <source>
        <strain evidence="4">EXF-13308</strain>
    </source>
</reference>